<dbReference type="Proteomes" id="UP001519328">
    <property type="component" value="Unassembled WGS sequence"/>
</dbReference>
<evidence type="ECO:0000256" key="8">
    <source>
        <dbReference type="ARBA" id="ARBA00023004"/>
    </source>
</evidence>
<gene>
    <name evidence="12" type="ORF">J2Z82_001316</name>
</gene>
<dbReference type="Pfam" id="PF07992">
    <property type="entry name" value="Pyr_redox_2"/>
    <property type="match status" value="1"/>
</dbReference>
<dbReference type="InterPro" id="IPR023753">
    <property type="entry name" value="FAD/NAD-binding_dom"/>
</dbReference>
<comment type="similarity">
    <text evidence="3">In the N-terminal section; belongs to the NADH:flavin oxidoreductase/NADH oxidase family.</text>
</comment>
<dbReference type="InterPro" id="IPR001155">
    <property type="entry name" value="OxRdtase_FMN_N"/>
</dbReference>
<protein>
    <submittedName>
        <fullName evidence="12">2,4-dienoyl-CoA reductase-like NADH-dependent reductase (Old Yellow Enzyme family)/thioredoxin reductase</fullName>
    </submittedName>
</protein>
<evidence type="ECO:0000256" key="6">
    <source>
        <dbReference type="ARBA" id="ARBA00022723"/>
    </source>
</evidence>
<dbReference type="InterPro" id="IPR051793">
    <property type="entry name" value="NADH:flavin_oxidoreductase"/>
</dbReference>
<dbReference type="InterPro" id="IPR036188">
    <property type="entry name" value="FAD/NAD-bd_sf"/>
</dbReference>
<evidence type="ECO:0000259" key="11">
    <source>
        <dbReference type="Pfam" id="PF07992"/>
    </source>
</evidence>
<keyword evidence="8" id="KW-0408">Iron</keyword>
<evidence type="ECO:0000256" key="7">
    <source>
        <dbReference type="ARBA" id="ARBA00023002"/>
    </source>
</evidence>
<evidence type="ECO:0000256" key="1">
    <source>
        <dbReference type="ARBA" id="ARBA00001917"/>
    </source>
</evidence>
<keyword evidence="13" id="KW-1185">Reference proteome</keyword>
<organism evidence="12 13">
    <name type="scientific">Virgibacillus litoralis</name>
    <dbReference type="NCBI Taxonomy" id="578221"/>
    <lineage>
        <taxon>Bacteria</taxon>
        <taxon>Bacillati</taxon>
        <taxon>Bacillota</taxon>
        <taxon>Bacilli</taxon>
        <taxon>Bacillales</taxon>
        <taxon>Bacillaceae</taxon>
        <taxon>Virgibacillus</taxon>
    </lineage>
</organism>
<proteinExistence type="inferred from homology"/>
<dbReference type="Gene3D" id="3.20.20.70">
    <property type="entry name" value="Aldolase class I"/>
    <property type="match status" value="1"/>
</dbReference>
<dbReference type="InterPro" id="IPR013785">
    <property type="entry name" value="Aldolase_TIM"/>
</dbReference>
<reference evidence="12 13" key="1">
    <citation type="submission" date="2021-03" db="EMBL/GenBank/DDBJ databases">
        <title>Genomic Encyclopedia of Type Strains, Phase IV (KMG-IV): sequencing the most valuable type-strain genomes for metagenomic binning, comparative biology and taxonomic classification.</title>
        <authorList>
            <person name="Goeker M."/>
        </authorList>
    </citation>
    <scope>NUCLEOTIDE SEQUENCE [LARGE SCALE GENOMIC DNA]</scope>
    <source>
        <strain evidence="12 13">DSM 21085</strain>
    </source>
</reference>
<feature type="domain" description="NADH:flavin oxidoreductase/NADH oxidase N-terminal" evidence="10">
    <location>
        <begin position="8"/>
        <end position="339"/>
    </location>
</feature>
<name>A0ABS4HBV0_9BACI</name>
<evidence type="ECO:0000259" key="10">
    <source>
        <dbReference type="Pfam" id="PF00724"/>
    </source>
</evidence>
<evidence type="ECO:0000313" key="12">
    <source>
        <dbReference type="EMBL" id="MBP1948380.1"/>
    </source>
</evidence>
<keyword evidence="5" id="KW-0288">FMN</keyword>
<dbReference type="PRINTS" id="PR00419">
    <property type="entry name" value="ADXRDTASE"/>
</dbReference>
<keyword evidence="4" id="KW-0285">Flavoprotein</keyword>
<dbReference type="RefSeq" id="WP_209479947.1">
    <property type="nucleotide sequence ID" value="NZ_JAGGKK010000005.1"/>
</dbReference>
<evidence type="ECO:0000256" key="5">
    <source>
        <dbReference type="ARBA" id="ARBA00022643"/>
    </source>
</evidence>
<keyword evidence="6" id="KW-0479">Metal-binding</keyword>
<dbReference type="Gene3D" id="3.40.50.720">
    <property type="entry name" value="NAD(P)-binding Rossmann-like Domain"/>
    <property type="match status" value="1"/>
</dbReference>
<comment type="cofactor">
    <cofactor evidence="2">
        <name>[4Fe-4S] cluster</name>
        <dbReference type="ChEBI" id="CHEBI:49883"/>
    </cofactor>
</comment>
<keyword evidence="9" id="KW-0411">Iron-sulfur</keyword>
<evidence type="ECO:0000256" key="4">
    <source>
        <dbReference type="ARBA" id="ARBA00022630"/>
    </source>
</evidence>
<evidence type="ECO:0000256" key="3">
    <source>
        <dbReference type="ARBA" id="ARBA00011048"/>
    </source>
</evidence>
<evidence type="ECO:0000256" key="2">
    <source>
        <dbReference type="ARBA" id="ARBA00001966"/>
    </source>
</evidence>
<dbReference type="SUPFAM" id="SSF51395">
    <property type="entry name" value="FMN-linked oxidoreductases"/>
    <property type="match status" value="1"/>
</dbReference>
<dbReference type="Gene3D" id="3.50.50.60">
    <property type="entry name" value="FAD/NAD(P)-binding domain"/>
    <property type="match status" value="1"/>
</dbReference>
<sequence length="664" mass="74457">MTKLKYPQLFSKMKIGNTEFKNRIMTSGHQTTLVEDHLPTDDFVAYHTERAKGGVGLIVMEAHGVHHTGLNTPFAIDASNPKIVDIHRNTAANVHQYGGKLFAQLIHHGREAYVSEENNDVVAPSAVPTERFHIIPRELEEEEIQEIIDGFVGSAMNLKEAGLDGVEFVGSHTYLFEQFWSPAINKRTDHWGGSFENRMRFTKEVIKRVRDAVGEDFVLGMRMSLHSKDDVGTSGEESLKVIRYLHGLGELNYWSLVIGSSASYKGSSYIVPPANDSASQLFTDANQVREIIGKTPLIITSRIYAPEIAERFLQEKDVDIVGMTRALIADPHLPSKILADNEQQIIPCIACNQGCIGRYQEHLPIRCTINPVTGREKHFADVPKAARIQSFSVIGGGPSGIMAALTLAKNGHHVTLFEEKNQLGGQLNVIQGALNRDQVGNWQTYLISELKRLNVKIETGKRVTVEVLNRYQFDGVIVATGSKPLIPEKFTTNIASYSSWDVLNKEMIKEENIIVIDWKGDWPGIESAELLASQNKNVEIVSRSYGIAEAVQQYKRNKFLERMDELGVKQTPNFKLVELKKEKVVLEHLFSGRKEEREPEAIIFAVGQDASDYLAEFRKIKSHFKNVLRIGDAKSPRTLDEAVWEGFHAALKISEEKEEAKIYG</sequence>
<dbReference type="EMBL" id="JAGGKK010000005">
    <property type="protein sequence ID" value="MBP1948380.1"/>
    <property type="molecule type" value="Genomic_DNA"/>
</dbReference>
<comment type="caution">
    <text evidence="12">The sequence shown here is derived from an EMBL/GenBank/DDBJ whole genome shotgun (WGS) entry which is preliminary data.</text>
</comment>
<dbReference type="SUPFAM" id="SSF51905">
    <property type="entry name" value="FAD/NAD(P)-binding domain"/>
    <property type="match status" value="1"/>
</dbReference>
<dbReference type="PANTHER" id="PTHR42917">
    <property type="entry name" value="2,4-DIENOYL-COA REDUCTASE"/>
    <property type="match status" value="1"/>
</dbReference>
<accession>A0ABS4HBV0</accession>
<dbReference type="PANTHER" id="PTHR42917:SF2">
    <property type="entry name" value="2,4-DIENOYL-COA REDUCTASE [(2E)-ENOYL-COA-PRODUCING]"/>
    <property type="match status" value="1"/>
</dbReference>
<evidence type="ECO:0000313" key="13">
    <source>
        <dbReference type="Proteomes" id="UP001519328"/>
    </source>
</evidence>
<feature type="domain" description="FAD/NAD(P)-binding" evidence="11">
    <location>
        <begin position="393"/>
        <end position="620"/>
    </location>
</feature>
<keyword evidence="7" id="KW-0560">Oxidoreductase</keyword>
<comment type="cofactor">
    <cofactor evidence="1">
        <name>FMN</name>
        <dbReference type="ChEBI" id="CHEBI:58210"/>
    </cofactor>
</comment>
<evidence type="ECO:0000256" key="9">
    <source>
        <dbReference type="ARBA" id="ARBA00023014"/>
    </source>
</evidence>
<dbReference type="Pfam" id="PF00724">
    <property type="entry name" value="Oxidored_FMN"/>
    <property type="match status" value="1"/>
</dbReference>